<keyword evidence="5" id="KW-0030">Aminoacyl-tRNA synthetase</keyword>
<evidence type="ECO:0000259" key="6">
    <source>
        <dbReference type="Pfam" id="PF09334"/>
    </source>
</evidence>
<evidence type="ECO:0000256" key="2">
    <source>
        <dbReference type="ARBA" id="ARBA00022741"/>
    </source>
</evidence>
<evidence type="ECO:0000313" key="7">
    <source>
        <dbReference type="EMBL" id="NWW36549.1"/>
    </source>
</evidence>
<dbReference type="Proteomes" id="UP000545574">
    <property type="component" value="Unassembled WGS sequence"/>
</dbReference>
<dbReference type="GO" id="GO:0004825">
    <property type="term" value="F:methionine-tRNA ligase activity"/>
    <property type="evidence" value="ECO:0007669"/>
    <property type="project" value="InterPro"/>
</dbReference>
<dbReference type="PANTHER" id="PTHR45765">
    <property type="entry name" value="METHIONINE--TRNA LIGASE"/>
    <property type="match status" value="1"/>
</dbReference>
<dbReference type="SUPFAM" id="SSF52374">
    <property type="entry name" value="Nucleotidylyl transferase"/>
    <property type="match status" value="1"/>
</dbReference>
<keyword evidence="1" id="KW-0436">Ligase</keyword>
<evidence type="ECO:0000256" key="1">
    <source>
        <dbReference type="ARBA" id="ARBA00022598"/>
    </source>
</evidence>
<protein>
    <submittedName>
        <fullName evidence="7">SYMC protein</fullName>
    </submittedName>
</protein>
<evidence type="ECO:0000256" key="5">
    <source>
        <dbReference type="ARBA" id="ARBA00023146"/>
    </source>
</evidence>
<feature type="domain" description="Methionyl/Leucyl tRNA synthetase" evidence="6">
    <location>
        <begin position="2"/>
        <end position="66"/>
    </location>
</feature>
<dbReference type="GO" id="GO:0006431">
    <property type="term" value="P:methionyl-tRNA aminoacylation"/>
    <property type="evidence" value="ECO:0007669"/>
    <property type="project" value="TreeGrafter"/>
</dbReference>
<dbReference type="GO" id="GO:0005524">
    <property type="term" value="F:ATP binding"/>
    <property type="evidence" value="ECO:0007669"/>
    <property type="project" value="UniProtKB-KW"/>
</dbReference>
<sequence length="159" mass="17493">GKFSKSRGVGVFGDMAKDTGIPVDVWRFYLLYLRPEGQDSAFSWADLLLKNNSELLNNLGNFINRAGMFVCKFFAGTVPDMVLTAEDQRLLARVTLEIRQYHQLMEKVRWVPGVLKPREGIRACPANAQTHLCPPAPSASATRSGVCSASLAMATSTSR</sequence>
<organism evidence="7 8">
    <name type="scientific">Panurus biarmicus</name>
    <name type="common">Bearded tit</name>
    <dbReference type="NCBI Taxonomy" id="181101"/>
    <lineage>
        <taxon>Eukaryota</taxon>
        <taxon>Metazoa</taxon>
        <taxon>Chordata</taxon>
        <taxon>Craniata</taxon>
        <taxon>Vertebrata</taxon>
        <taxon>Euteleostomi</taxon>
        <taxon>Archelosauria</taxon>
        <taxon>Archosauria</taxon>
        <taxon>Dinosauria</taxon>
        <taxon>Saurischia</taxon>
        <taxon>Theropoda</taxon>
        <taxon>Coelurosauria</taxon>
        <taxon>Aves</taxon>
        <taxon>Neognathae</taxon>
        <taxon>Neoaves</taxon>
        <taxon>Telluraves</taxon>
        <taxon>Australaves</taxon>
        <taxon>Passeriformes</taxon>
        <taxon>Sylvioidea</taxon>
        <taxon>Sylviidae</taxon>
        <taxon>Sylviidae incertae sedis</taxon>
        <taxon>Panurus</taxon>
    </lineage>
</organism>
<keyword evidence="4" id="KW-0648">Protein biosynthesis</keyword>
<evidence type="ECO:0000256" key="3">
    <source>
        <dbReference type="ARBA" id="ARBA00022840"/>
    </source>
</evidence>
<dbReference type="Gene3D" id="3.40.50.620">
    <property type="entry name" value="HUPs"/>
    <property type="match status" value="1"/>
</dbReference>
<evidence type="ECO:0000256" key="4">
    <source>
        <dbReference type="ARBA" id="ARBA00022917"/>
    </source>
</evidence>
<dbReference type="InterPro" id="IPR023458">
    <property type="entry name" value="Met-tRNA_ligase_1"/>
</dbReference>
<gene>
    <name evidence="7" type="primary">Mars_1</name>
    <name evidence="7" type="ORF">PANBIA_R14197</name>
</gene>
<evidence type="ECO:0000313" key="8">
    <source>
        <dbReference type="Proteomes" id="UP000545574"/>
    </source>
</evidence>
<comment type="caution">
    <text evidence="7">The sequence shown here is derived from an EMBL/GenBank/DDBJ whole genome shotgun (WGS) entry which is preliminary data.</text>
</comment>
<dbReference type="Gene3D" id="1.10.730.10">
    <property type="entry name" value="Isoleucyl-tRNA Synthetase, Domain 1"/>
    <property type="match status" value="1"/>
</dbReference>
<dbReference type="GO" id="GO:0005829">
    <property type="term" value="C:cytosol"/>
    <property type="evidence" value="ECO:0007669"/>
    <property type="project" value="TreeGrafter"/>
</dbReference>
<reference evidence="7 8" key="1">
    <citation type="submission" date="2019-09" db="EMBL/GenBank/DDBJ databases">
        <title>Bird 10,000 Genomes (B10K) Project - Family phase.</title>
        <authorList>
            <person name="Zhang G."/>
        </authorList>
    </citation>
    <scope>NUCLEOTIDE SEQUENCE [LARGE SCALE GENOMIC DNA]</scope>
    <source>
        <strain evidence="7">B10K-DU-030-18</strain>
    </source>
</reference>
<keyword evidence="2" id="KW-0547">Nucleotide-binding</keyword>
<accession>A0A7K6MII6</accession>
<name>A0A7K6MII6_PANBI</name>
<keyword evidence="8" id="KW-1185">Reference proteome</keyword>
<dbReference type="InterPro" id="IPR014729">
    <property type="entry name" value="Rossmann-like_a/b/a_fold"/>
</dbReference>
<dbReference type="EMBL" id="VZRT01001338">
    <property type="protein sequence ID" value="NWW36549.1"/>
    <property type="molecule type" value="Genomic_DNA"/>
</dbReference>
<dbReference type="PANTHER" id="PTHR45765:SF1">
    <property type="entry name" value="METHIONINE--TRNA LIGASE, CYTOPLASMIC"/>
    <property type="match status" value="1"/>
</dbReference>
<dbReference type="AlphaFoldDB" id="A0A7K6MII6"/>
<dbReference type="InterPro" id="IPR015413">
    <property type="entry name" value="Methionyl/Leucyl_tRNA_Synth"/>
</dbReference>
<proteinExistence type="predicted"/>
<feature type="non-terminal residue" evidence="7">
    <location>
        <position position="1"/>
    </location>
</feature>
<dbReference type="GO" id="GO:0017101">
    <property type="term" value="C:aminoacyl-tRNA synthetase multienzyme complex"/>
    <property type="evidence" value="ECO:0007669"/>
    <property type="project" value="TreeGrafter"/>
</dbReference>
<dbReference type="Pfam" id="PF09334">
    <property type="entry name" value="tRNA-synt_1g"/>
    <property type="match status" value="1"/>
</dbReference>
<feature type="non-terminal residue" evidence="7">
    <location>
        <position position="159"/>
    </location>
</feature>
<keyword evidence="3" id="KW-0067">ATP-binding</keyword>